<dbReference type="SUPFAM" id="SSF55124">
    <property type="entry name" value="Nitrite/Sulfite reductase N-terminal domain-like"/>
    <property type="match status" value="1"/>
</dbReference>
<dbReference type="NCBIfam" id="TIGR02374">
    <property type="entry name" value="nitri_red_nirB"/>
    <property type="match status" value="1"/>
</dbReference>
<evidence type="ECO:0000256" key="2">
    <source>
        <dbReference type="ARBA" id="ARBA00005096"/>
    </source>
</evidence>
<evidence type="ECO:0000256" key="7">
    <source>
        <dbReference type="ARBA" id="ARBA00022827"/>
    </source>
</evidence>
<proteinExistence type="inferred from homology"/>
<comment type="cofactor">
    <cofactor evidence="1 11">
        <name>FAD</name>
        <dbReference type="ChEBI" id="CHEBI:57692"/>
    </cofactor>
</comment>
<accession>A0A2S5GDK8</accession>
<evidence type="ECO:0000259" key="16">
    <source>
        <dbReference type="Pfam" id="PF18267"/>
    </source>
</evidence>
<keyword evidence="4 12" id="KW-0349">Heme</keyword>
<dbReference type="InterPro" id="IPR045854">
    <property type="entry name" value="NO2/SO3_Rdtase_4Fe4S_sf"/>
</dbReference>
<feature type="binding site" evidence="12">
    <location>
        <position position="670"/>
    </location>
    <ligand>
        <name>[4Fe-4S] cluster</name>
        <dbReference type="ChEBI" id="CHEBI:49883"/>
    </ligand>
</feature>
<keyword evidence="18" id="KW-1185">Reference proteome</keyword>
<dbReference type="PIRSF" id="PIRSF037149">
    <property type="entry name" value="NirB"/>
    <property type="match status" value="1"/>
</dbReference>
<dbReference type="SUPFAM" id="SSF56014">
    <property type="entry name" value="Nitrite and sulphite reductase 4Fe-4S domain-like"/>
    <property type="match status" value="1"/>
</dbReference>
<dbReference type="GO" id="GO:0050661">
    <property type="term" value="F:NADP binding"/>
    <property type="evidence" value="ECO:0007669"/>
    <property type="project" value="UniProtKB-UniRule"/>
</dbReference>
<comment type="similarity">
    <text evidence="3">Belongs to the nitrite and sulfite reductase 4Fe-4S domain family.</text>
</comment>
<dbReference type="CDD" id="cd19944">
    <property type="entry name" value="NirB_Fer2_BFD-like_2"/>
    <property type="match status" value="1"/>
</dbReference>
<evidence type="ECO:0000313" key="17">
    <source>
        <dbReference type="EMBL" id="PPA71001.1"/>
    </source>
</evidence>
<organism evidence="17 18">
    <name type="scientific">Jeotgalibacillus proteolyticus</name>
    <dbReference type="NCBI Taxonomy" id="2082395"/>
    <lineage>
        <taxon>Bacteria</taxon>
        <taxon>Bacillati</taxon>
        <taxon>Bacillota</taxon>
        <taxon>Bacilli</taxon>
        <taxon>Bacillales</taxon>
        <taxon>Caryophanaceae</taxon>
        <taxon>Jeotgalibacillus</taxon>
    </lineage>
</organism>
<dbReference type="PRINTS" id="PR00411">
    <property type="entry name" value="PNDRDTASEI"/>
</dbReference>
<dbReference type="CDD" id="cd19943">
    <property type="entry name" value="NirB_Fer2_BFD-like_1"/>
    <property type="match status" value="1"/>
</dbReference>
<dbReference type="InterPro" id="IPR041575">
    <property type="entry name" value="Rubredoxin_C"/>
</dbReference>
<evidence type="ECO:0000256" key="5">
    <source>
        <dbReference type="ARBA" id="ARBA00022630"/>
    </source>
</evidence>
<dbReference type="Gene3D" id="3.30.390.30">
    <property type="match status" value="1"/>
</dbReference>
<evidence type="ECO:0000256" key="11">
    <source>
        <dbReference type="PIRNR" id="PIRNR037149"/>
    </source>
</evidence>
<dbReference type="InterPro" id="IPR036188">
    <property type="entry name" value="FAD/NAD-bd_sf"/>
</dbReference>
<dbReference type="InterPro" id="IPR052034">
    <property type="entry name" value="NasD-like"/>
</dbReference>
<dbReference type="InterPro" id="IPR017121">
    <property type="entry name" value="Nitrite_Rdtase_lsu"/>
</dbReference>
<evidence type="ECO:0000256" key="1">
    <source>
        <dbReference type="ARBA" id="ARBA00001974"/>
    </source>
</evidence>
<feature type="domain" description="BFD-like [2Fe-2S]-binding" evidence="14">
    <location>
        <begin position="480"/>
        <end position="529"/>
    </location>
</feature>
<dbReference type="Pfam" id="PF04324">
    <property type="entry name" value="Fer2_BFD"/>
    <property type="match status" value="2"/>
</dbReference>
<dbReference type="Gene3D" id="3.50.50.60">
    <property type="entry name" value="FAD/NAD(P)-binding domain"/>
    <property type="match status" value="2"/>
</dbReference>
<dbReference type="Gene3D" id="3.30.413.10">
    <property type="entry name" value="Sulfite Reductase Hemoprotein, domain 1"/>
    <property type="match status" value="1"/>
</dbReference>
<feature type="binding site" evidence="12">
    <location>
        <position position="636"/>
    </location>
    <ligand>
        <name>[4Fe-4S] cluster</name>
        <dbReference type="ChEBI" id="CHEBI:49883"/>
    </ligand>
</feature>
<dbReference type="PANTHER" id="PTHR43809:SF1">
    <property type="entry name" value="NITRITE REDUCTASE (NADH) LARGE SUBUNIT"/>
    <property type="match status" value="1"/>
</dbReference>
<keyword evidence="11" id="KW-0534">Nitrate assimilation</keyword>
<feature type="domain" description="Nitrite/sulphite reductase 4Fe-4S" evidence="13">
    <location>
        <begin position="623"/>
        <end position="758"/>
    </location>
</feature>
<protein>
    <submittedName>
        <fullName evidence="17">Nitrite reductase large subunit</fullName>
    </submittedName>
</protein>
<evidence type="ECO:0000259" key="15">
    <source>
        <dbReference type="Pfam" id="PF07992"/>
    </source>
</evidence>
<feature type="domain" description="BFD-like [2Fe-2S]-binding" evidence="14">
    <location>
        <begin position="415"/>
        <end position="463"/>
    </location>
</feature>
<dbReference type="RefSeq" id="WP_104057750.1">
    <property type="nucleotide sequence ID" value="NZ_PREZ01000003.1"/>
</dbReference>
<keyword evidence="5 11" id="KW-0285">Flavoprotein</keyword>
<dbReference type="InterPro" id="IPR007419">
    <property type="entry name" value="BFD-like_2Fe2S-bd_dom"/>
</dbReference>
<keyword evidence="10 12" id="KW-0411">Iron-sulfur</keyword>
<keyword evidence="6 12" id="KW-0479">Metal-binding</keyword>
<comment type="cofactor">
    <cofactor evidence="12">
        <name>siroheme</name>
        <dbReference type="ChEBI" id="CHEBI:60052"/>
    </cofactor>
    <text evidence="12">Binds 1 siroheme per subunit.</text>
</comment>
<dbReference type="SUPFAM" id="SSF51905">
    <property type="entry name" value="FAD/NAD(P)-binding domain"/>
    <property type="match status" value="2"/>
</dbReference>
<keyword evidence="12" id="KW-0004">4Fe-4S</keyword>
<dbReference type="Proteomes" id="UP000239047">
    <property type="component" value="Unassembled WGS sequence"/>
</dbReference>
<reference evidence="17 18" key="1">
    <citation type="submission" date="2018-02" db="EMBL/GenBank/DDBJ databases">
        <title>Jeotgalibacillus proteolyticum sp. nov. a protease producing bacterium isolated from ocean sediments of Laizhou Bay.</title>
        <authorList>
            <person name="Li Y."/>
        </authorList>
    </citation>
    <scope>NUCLEOTIDE SEQUENCE [LARGE SCALE GENOMIC DNA]</scope>
    <source>
        <strain evidence="17 18">22-7</strain>
    </source>
</reference>
<comment type="caution">
    <text evidence="17">The sequence shown here is derived from an EMBL/GenBank/DDBJ whole genome shotgun (WGS) entry which is preliminary data.</text>
</comment>
<dbReference type="GO" id="GO:0051539">
    <property type="term" value="F:4 iron, 4 sulfur cluster binding"/>
    <property type="evidence" value="ECO:0007669"/>
    <property type="project" value="UniProtKB-KW"/>
</dbReference>
<dbReference type="Pfam" id="PF07992">
    <property type="entry name" value="Pyr_redox_2"/>
    <property type="match status" value="1"/>
</dbReference>
<dbReference type="InterPro" id="IPR012744">
    <property type="entry name" value="Nitri_red_NirB"/>
</dbReference>
<dbReference type="InterPro" id="IPR023753">
    <property type="entry name" value="FAD/NAD-binding_dom"/>
</dbReference>
<comment type="cofactor">
    <cofactor evidence="12">
        <name>[4Fe-4S] cluster</name>
        <dbReference type="ChEBI" id="CHEBI:49883"/>
    </cofactor>
    <text evidence="12">Binds 1 [4Fe-4S] cluster per subunit.</text>
</comment>
<dbReference type="AlphaFoldDB" id="A0A2S5GDK8"/>
<evidence type="ECO:0000256" key="12">
    <source>
        <dbReference type="PIRSR" id="PIRSR037149-1"/>
    </source>
</evidence>
<evidence type="ECO:0000259" key="13">
    <source>
        <dbReference type="Pfam" id="PF01077"/>
    </source>
</evidence>
<evidence type="ECO:0000256" key="9">
    <source>
        <dbReference type="ARBA" id="ARBA00023004"/>
    </source>
</evidence>
<evidence type="ECO:0000256" key="3">
    <source>
        <dbReference type="ARBA" id="ARBA00010429"/>
    </source>
</evidence>
<dbReference type="InterPro" id="IPR041854">
    <property type="entry name" value="BFD-like_2Fe2S-bd_dom_sf"/>
</dbReference>
<dbReference type="InterPro" id="IPR036136">
    <property type="entry name" value="Nit/Sulf_reduc_fer-like_dom_sf"/>
</dbReference>
<keyword evidence="8" id="KW-0560">Oxidoreductase</keyword>
<dbReference type="GO" id="GO:0042128">
    <property type="term" value="P:nitrate assimilation"/>
    <property type="evidence" value="ECO:0007669"/>
    <property type="project" value="UniProtKB-UniRule"/>
</dbReference>
<evidence type="ECO:0000259" key="14">
    <source>
        <dbReference type="Pfam" id="PF04324"/>
    </source>
</evidence>
<dbReference type="Pfam" id="PF01077">
    <property type="entry name" value="NIR_SIR"/>
    <property type="match status" value="1"/>
</dbReference>
<dbReference type="PRINTS" id="PR00368">
    <property type="entry name" value="FADPNR"/>
</dbReference>
<gene>
    <name evidence="17" type="ORF">C4B60_09475</name>
</gene>
<dbReference type="Pfam" id="PF18267">
    <property type="entry name" value="Rubredoxin_C"/>
    <property type="match status" value="1"/>
</dbReference>
<keyword evidence="7 11" id="KW-0274">FAD</keyword>
<dbReference type="EMBL" id="PREZ01000003">
    <property type="protein sequence ID" value="PPA71001.1"/>
    <property type="molecule type" value="Genomic_DNA"/>
</dbReference>
<comment type="pathway">
    <text evidence="2">Nitrogen metabolism; nitrate reduction (assimilation).</text>
</comment>
<dbReference type="GO" id="GO:0098809">
    <property type="term" value="F:nitrite reductase activity"/>
    <property type="evidence" value="ECO:0007669"/>
    <property type="project" value="InterPro"/>
</dbReference>
<feature type="domain" description="FAD/NAD(P)-binding" evidence="15">
    <location>
        <begin position="5"/>
        <end position="296"/>
    </location>
</feature>
<dbReference type="OrthoDB" id="9792592at2"/>
<dbReference type="GO" id="GO:0046872">
    <property type="term" value="F:metal ion binding"/>
    <property type="evidence" value="ECO:0007669"/>
    <property type="project" value="UniProtKB-KW"/>
</dbReference>
<dbReference type="GO" id="GO:0020037">
    <property type="term" value="F:heme binding"/>
    <property type="evidence" value="ECO:0007669"/>
    <property type="project" value="InterPro"/>
</dbReference>
<dbReference type="GO" id="GO:0050660">
    <property type="term" value="F:flavin adenine dinucleotide binding"/>
    <property type="evidence" value="ECO:0007669"/>
    <property type="project" value="UniProtKB-UniRule"/>
</dbReference>
<dbReference type="InterPro" id="IPR006067">
    <property type="entry name" value="NO2/SO3_Rdtase_4Fe4S_dom"/>
</dbReference>
<evidence type="ECO:0000256" key="4">
    <source>
        <dbReference type="ARBA" id="ARBA00022617"/>
    </source>
</evidence>
<evidence type="ECO:0000256" key="6">
    <source>
        <dbReference type="ARBA" id="ARBA00022723"/>
    </source>
</evidence>
<feature type="domain" description="NADH-rubredoxin oxidoreductase C-terminal" evidence="16">
    <location>
        <begin position="317"/>
        <end position="384"/>
    </location>
</feature>
<dbReference type="FunFam" id="3.50.50.60:FF:000033">
    <property type="entry name" value="Nitrite reductase [NAD(P)H], large subunit"/>
    <property type="match status" value="1"/>
</dbReference>
<keyword evidence="9 12" id="KW-0408">Iron</keyword>
<dbReference type="Gene3D" id="1.10.10.1100">
    <property type="entry name" value="BFD-like [2Fe-2S]-binding domain"/>
    <property type="match status" value="1"/>
</dbReference>
<dbReference type="PANTHER" id="PTHR43809">
    <property type="entry name" value="NITRITE REDUCTASE (NADH) LARGE SUBUNIT"/>
    <property type="match status" value="1"/>
</dbReference>
<dbReference type="InterPro" id="IPR016156">
    <property type="entry name" value="FAD/NAD-linked_Rdtase_dimer_sf"/>
</dbReference>
<evidence type="ECO:0000256" key="8">
    <source>
        <dbReference type="ARBA" id="ARBA00023002"/>
    </source>
</evidence>
<name>A0A2S5GDK8_9BACL</name>
<evidence type="ECO:0000313" key="18">
    <source>
        <dbReference type="Proteomes" id="UP000239047"/>
    </source>
</evidence>
<evidence type="ECO:0000256" key="10">
    <source>
        <dbReference type="ARBA" id="ARBA00023014"/>
    </source>
</evidence>
<sequence length="788" mass="87114">MTKQKLVVIGNGMAGVRFVQRILEQDSKAYDITIFGSEKHAGYSRLMLSSVLQGESSFEEIILQTKEWYEENQIELFTGETVTEIDSQQKAVCTSTDRRIHYDKLVIATGSSPFILPVKGADKEGVISFRTVEDCREMTSVAKRFKKAAVIGGGVLGLEAAKGLLNLGMEVQVIHISDSIMERQLDQQASSMLQQELERQGMSFLLGKATKEITGADRVKEVHFQDGTKIAADLVVMAAGVRPNCLLAEKSGIQNNRGILVNDFLQTNIKDIYAIGECAEHNGMVYGLVEPLYEQAEIAAKHLCKKPTEGYSGSVLSTHLKVSGVEVFSAGEIHSTPLTKAIHYFNEVEGVYKKILFRENKAVGAVMYGDTRDGARLQEVILKKKMLSDEDKAGLLKTRDPADSPVASYSFDQPICHCNSVSKGAIIKAVQTDGLSTIKEIKKVTKASGSCGGCRPAVGELLAFIQSDTFDQHAAEEQAVCSCTDLTEDELVHQIQVHNLRNAKQVREKLSWKTEVGCPTCNLALDYYLGMIGGSAEKKGSGSQHEKINDSQEDGFTLIPQLYGGEATVEQLKKIISAAEKIPGVKIALGSDQRIHLLGLKKEERSIAVETLDMPLRSLTDNSIETIKTDVGNQICQCDKQSSIEMARRLEYILESLRMPYRLKIGLSSCMHNGAGSTTKDIGVIEINGKWEVYIGGSSGRNARKGQLLSVMHEAEQAEELIVGFIQYYRESARFLERTWEWMERLGLVHIREVLFDQEICHQLISRLLEDKEGILKQPTKAPMPVDH</sequence>